<sequence>MSLSSNLNGSRKGKNRVNRSQPFFFLFTFFFFLTQFHLFSFFFFVLFTLCNEFEKQTVDDIQESSRAYNSL</sequence>
<gene>
    <name evidence="2" type="ORF">DARMORV10_A04P12660.1</name>
</gene>
<evidence type="ECO:0000313" key="2">
    <source>
        <dbReference type="EMBL" id="CAF2273183.1"/>
    </source>
</evidence>
<feature type="transmembrane region" description="Helical" evidence="1">
    <location>
        <begin position="21"/>
        <end position="47"/>
    </location>
</feature>
<protein>
    <submittedName>
        <fullName evidence="2">(rape) hypothetical protein</fullName>
    </submittedName>
</protein>
<proteinExistence type="predicted"/>
<accession>A0A817AT34</accession>
<organism evidence="2">
    <name type="scientific">Brassica napus</name>
    <name type="common">Rape</name>
    <dbReference type="NCBI Taxonomy" id="3708"/>
    <lineage>
        <taxon>Eukaryota</taxon>
        <taxon>Viridiplantae</taxon>
        <taxon>Streptophyta</taxon>
        <taxon>Embryophyta</taxon>
        <taxon>Tracheophyta</taxon>
        <taxon>Spermatophyta</taxon>
        <taxon>Magnoliopsida</taxon>
        <taxon>eudicotyledons</taxon>
        <taxon>Gunneridae</taxon>
        <taxon>Pentapetalae</taxon>
        <taxon>rosids</taxon>
        <taxon>malvids</taxon>
        <taxon>Brassicales</taxon>
        <taxon>Brassicaceae</taxon>
        <taxon>Brassiceae</taxon>
        <taxon>Brassica</taxon>
    </lineage>
</organism>
<dbReference type="Proteomes" id="UP001295469">
    <property type="component" value="Chromosome A04"/>
</dbReference>
<dbReference type="EMBL" id="HG994358">
    <property type="protein sequence ID" value="CAF2273183.1"/>
    <property type="molecule type" value="Genomic_DNA"/>
</dbReference>
<dbReference type="AlphaFoldDB" id="A0A817AT34"/>
<keyword evidence="1" id="KW-0472">Membrane</keyword>
<reference evidence="2" key="1">
    <citation type="submission" date="2021-01" db="EMBL/GenBank/DDBJ databases">
        <authorList>
            <consortium name="Genoscope - CEA"/>
            <person name="William W."/>
        </authorList>
    </citation>
    <scope>NUCLEOTIDE SEQUENCE</scope>
</reference>
<evidence type="ECO:0000256" key="1">
    <source>
        <dbReference type="SAM" id="Phobius"/>
    </source>
</evidence>
<name>A0A817AT34_BRANA</name>
<keyword evidence="1" id="KW-0812">Transmembrane</keyword>
<keyword evidence="1" id="KW-1133">Transmembrane helix</keyword>